<comment type="caution">
    <text evidence="5">The sequence shown here is derived from an EMBL/GenBank/DDBJ whole genome shotgun (WGS) entry which is preliminary data.</text>
</comment>
<name>A0A3N2R684_9RHOB</name>
<evidence type="ECO:0000256" key="2">
    <source>
        <dbReference type="ARBA" id="ARBA00022676"/>
    </source>
</evidence>
<keyword evidence="2" id="KW-0328">Glycosyltransferase</keyword>
<dbReference type="Pfam" id="PF00535">
    <property type="entry name" value="Glycos_transf_2"/>
    <property type="match status" value="1"/>
</dbReference>
<protein>
    <submittedName>
        <fullName evidence="5">Glycosyltransferase</fullName>
    </submittedName>
</protein>
<dbReference type="InterPro" id="IPR050834">
    <property type="entry name" value="Glycosyltransf_2"/>
</dbReference>
<evidence type="ECO:0000313" key="6">
    <source>
        <dbReference type="Proteomes" id="UP000268016"/>
    </source>
</evidence>
<feature type="domain" description="Glycosyltransferase 2-like" evidence="4">
    <location>
        <begin position="3"/>
        <end position="103"/>
    </location>
</feature>
<dbReference type="InterPro" id="IPR029044">
    <property type="entry name" value="Nucleotide-diphossugar_trans"/>
</dbReference>
<evidence type="ECO:0000256" key="3">
    <source>
        <dbReference type="ARBA" id="ARBA00022679"/>
    </source>
</evidence>
<sequence length="300" mass="31757">MQILMATRNGGEWLAGQLGSFAAQSYGNWSLLAGDDASTDGTRECLDRFAAAHPGRVAWREGPGRGSAANFLTLAQRSSPGSWVAFSDQDDVWNPDRLERALAASAPVRPEEPVVYASATLLTDAALRPLGPSSLPPPRGVSFGNALVQNVLAGNTLVLSPGAGALLRQAAPAALAADVPFHDWWIYQLMTGAGVRIVYDPEPGLMYRQHGGNVLGAHRGIAAGLSRAGQILRRDYAGWIDRNTAALAAVESVLTDDARRLLGGFAAARRKPEALRALGICRQTRAGDRALTAMARTGRL</sequence>
<dbReference type="InterPro" id="IPR001173">
    <property type="entry name" value="Glyco_trans_2-like"/>
</dbReference>
<reference evidence="5 6" key="1">
    <citation type="submission" date="2018-10" db="EMBL/GenBank/DDBJ databases">
        <title>Histidinibacterium lentulum gen. nov., sp. nov., a marine bacterium from the culture broth of Picochlorum sp. 122.</title>
        <authorList>
            <person name="Wang G."/>
        </authorList>
    </citation>
    <scope>NUCLEOTIDE SEQUENCE [LARGE SCALE GENOMIC DNA]</scope>
    <source>
        <strain evidence="5 6">B17</strain>
    </source>
</reference>
<dbReference type="GO" id="GO:0016757">
    <property type="term" value="F:glycosyltransferase activity"/>
    <property type="evidence" value="ECO:0007669"/>
    <property type="project" value="UniProtKB-KW"/>
</dbReference>
<proteinExistence type="inferred from homology"/>
<evidence type="ECO:0000259" key="4">
    <source>
        <dbReference type="Pfam" id="PF00535"/>
    </source>
</evidence>
<dbReference type="SUPFAM" id="SSF53448">
    <property type="entry name" value="Nucleotide-diphospho-sugar transferases"/>
    <property type="match status" value="1"/>
</dbReference>
<dbReference type="Gene3D" id="3.90.550.10">
    <property type="entry name" value="Spore Coat Polysaccharide Biosynthesis Protein SpsA, Chain A"/>
    <property type="match status" value="1"/>
</dbReference>
<evidence type="ECO:0000313" key="5">
    <source>
        <dbReference type="EMBL" id="ROU02990.1"/>
    </source>
</evidence>
<organism evidence="5 6">
    <name type="scientific">Histidinibacterium lentulum</name>
    <dbReference type="NCBI Taxonomy" id="2480588"/>
    <lineage>
        <taxon>Bacteria</taxon>
        <taxon>Pseudomonadati</taxon>
        <taxon>Pseudomonadota</taxon>
        <taxon>Alphaproteobacteria</taxon>
        <taxon>Rhodobacterales</taxon>
        <taxon>Paracoccaceae</taxon>
        <taxon>Histidinibacterium</taxon>
    </lineage>
</organism>
<evidence type="ECO:0000256" key="1">
    <source>
        <dbReference type="ARBA" id="ARBA00006739"/>
    </source>
</evidence>
<dbReference type="AlphaFoldDB" id="A0A3N2R684"/>
<accession>A0A3N2R684</accession>
<keyword evidence="3 5" id="KW-0808">Transferase</keyword>
<dbReference type="PANTHER" id="PTHR43685">
    <property type="entry name" value="GLYCOSYLTRANSFERASE"/>
    <property type="match status" value="1"/>
</dbReference>
<dbReference type="EMBL" id="RDRB01000003">
    <property type="protein sequence ID" value="ROU02990.1"/>
    <property type="molecule type" value="Genomic_DNA"/>
</dbReference>
<comment type="similarity">
    <text evidence="1">Belongs to the glycosyltransferase 2 family.</text>
</comment>
<keyword evidence="6" id="KW-1185">Reference proteome</keyword>
<dbReference type="Proteomes" id="UP000268016">
    <property type="component" value="Unassembled WGS sequence"/>
</dbReference>
<gene>
    <name evidence="5" type="ORF">EAT49_06740</name>
</gene>
<dbReference type="PANTHER" id="PTHR43685:SF5">
    <property type="entry name" value="GLYCOSYLTRANSFERASE EPSE-RELATED"/>
    <property type="match status" value="1"/>
</dbReference>